<protein>
    <submittedName>
        <fullName evidence="3">Cystin-1</fullName>
    </submittedName>
</protein>
<feature type="region of interest" description="Disordered" evidence="1">
    <location>
        <begin position="1"/>
        <end position="40"/>
    </location>
</feature>
<reference evidence="3" key="1">
    <citation type="submission" date="2025-08" db="UniProtKB">
        <authorList>
            <consortium name="RefSeq"/>
        </authorList>
    </citation>
    <scope>IDENTIFICATION</scope>
    <source>
        <tissue evidence="3">Spleen</tissue>
    </source>
</reference>
<feature type="compositionally biased region" description="Pro residues" evidence="1">
    <location>
        <begin position="112"/>
        <end position="135"/>
    </location>
</feature>
<gene>
    <name evidence="3" type="primary">CYS1</name>
</gene>
<dbReference type="InParanoid" id="A0A6P5KY36"/>
<feature type="compositionally biased region" description="Basic and acidic residues" evidence="1">
    <location>
        <begin position="197"/>
        <end position="211"/>
    </location>
</feature>
<evidence type="ECO:0000313" key="2">
    <source>
        <dbReference type="Proteomes" id="UP000515140"/>
    </source>
</evidence>
<evidence type="ECO:0000256" key="1">
    <source>
        <dbReference type="SAM" id="MobiDB-lite"/>
    </source>
</evidence>
<dbReference type="Proteomes" id="UP000515140">
    <property type="component" value="Unplaced"/>
</dbReference>
<dbReference type="GeneID" id="110212660"/>
<dbReference type="Pfam" id="PF26203">
    <property type="entry name" value="Cys1"/>
    <property type="match status" value="1"/>
</dbReference>
<proteinExistence type="predicted"/>
<name>A0A6P5KY36_PHACI</name>
<evidence type="ECO:0000313" key="3">
    <source>
        <dbReference type="RefSeq" id="XP_020848341.1"/>
    </source>
</evidence>
<feature type="compositionally biased region" description="Low complexity" evidence="1">
    <location>
        <begin position="301"/>
        <end position="313"/>
    </location>
</feature>
<dbReference type="FunCoup" id="A0A6P5KY36">
    <property type="interactions" value="2"/>
</dbReference>
<dbReference type="CTD" id="192668"/>
<feature type="compositionally biased region" description="Gly residues" evidence="1">
    <location>
        <begin position="93"/>
        <end position="102"/>
    </location>
</feature>
<feature type="compositionally biased region" description="Low complexity" evidence="1">
    <location>
        <begin position="152"/>
        <end position="162"/>
    </location>
</feature>
<feature type="region of interest" description="Disordered" evidence="1">
    <location>
        <begin position="91"/>
        <end position="341"/>
    </location>
</feature>
<organism evidence="2 3">
    <name type="scientific">Phascolarctos cinereus</name>
    <name type="common">Koala</name>
    <dbReference type="NCBI Taxonomy" id="38626"/>
    <lineage>
        <taxon>Eukaryota</taxon>
        <taxon>Metazoa</taxon>
        <taxon>Chordata</taxon>
        <taxon>Craniata</taxon>
        <taxon>Vertebrata</taxon>
        <taxon>Euteleostomi</taxon>
        <taxon>Mammalia</taxon>
        <taxon>Metatheria</taxon>
        <taxon>Diprotodontia</taxon>
        <taxon>Phascolarctidae</taxon>
        <taxon>Phascolarctos</taxon>
    </lineage>
</organism>
<dbReference type="AlphaFoldDB" id="A0A6P5KY36"/>
<sequence length="341" mass="36242">MAAAGERTTQSMVGGEPIRCPVIGPGAGDPDQTSEMPGHLIEPKNCQTARDVTQKIAAFFGLKKVSSIKRQRPVPLSTPILDNKSLNYIKIPGGNGEQGGPENGLIARQPALPVPPSLSLPLSLPRPLPPLPGCPEPSIEAGGSVALSHQCSQGRVMGSGSSRSRRVRRQLCSPAKNPGVPGVQELSDGQQGTEACQEEKDAKDGQEEGSKKGAQGDCAVQDSESPRKGEENESESESLLLDQVLAESEAWDPAFKPWPSRASSSRPGPNPHLGGAPHSQANLSSSGERKVSPVQSTQDIENNNTFETSTTSSKRPERQTPILYDCSEEELMASIEREYGR</sequence>
<dbReference type="KEGG" id="pcw:110212660"/>
<keyword evidence="2" id="KW-1185">Reference proteome</keyword>
<dbReference type="InterPro" id="IPR058884">
    <property type="entry name" value="Cys1"/>
</dbReference>
<dbReference type="RefSeq" id="XP_020848341.1">
    <property type="nucleotide sequence ID" value="XM_020992682.1"/>
</dbReference>
<accession>A0A6P5KY36</accession>